<feature type="region of interest" description="Disordered" evidence="1">
    <location>
        <begin position="193"/>
        <end position="222"/>
    </location>
</feature>
<feature type="domain" description="NADAR" evidence="2">
    <location>
        <begin position="54"/>
        <end position="194"/>
    </location>
</feature>
<evidence type="ECO:0000256" key="1">
    <source>
        <dbReference type="SAM" id="MobiDB-lite"/>
    </source>
</evidence>
<dbReference type="OrthoDB" id="206452at2759"/>
<evidence type="ECO:0000313" key="3">
    <source>
        <dbReference type="EMBL" id="KIM29421.1"/>
    </source>
</evidence>
<dbReference type="AlphaFoldDB" id="A0A0C3BD94"/>
<evidence type="ECO:0000259" key="2">
    <source>
        <dbReference type="Pfam" id="PF08719"/>
    </source>
</evidence>
<protein>
    <recommendedName>
        <fullName evidence="2">NADAR domain-containing protein</fullName>
    </recommendedName>
</protein>
<gene>
    <name evidence="3" type="ORF">M408DRAFT_22788</name>
</gene>
<dbReference type="CDD" id="cd15457">
    <property type="entry name" value="NADAR"/>
    <property type="match status" value="1"/>
</dbReference>
<feature type="region of interest" description="Disordered" evidence="1">
    <location>
        <begin position="14"/>
        <end position="47"/>
    </location>
</feature>
<dbReference type="STRING" id="933852.A0A0C3BD94"/>
<reference evidence="4" key="2">
    <citation type="submission" date="2015-01" db="EMBL/GenBank/DDBJ databases">
        <title>Evolutionary Origins and Diversification of the Mycorrhizal Mutualists.</title>
        <authorList>
            <consortium name="DOE Joint Genome Institute"/>
            <consortium name="Mycorrhizal Genomics Consortium"/>
            <person name="Kohler A."/>
            <person name="Kuo A."/>
            <person name="Nagy L.G."/>
            <person name="Floudas D."/>
            <person name="Copeland A."/>
            <person name="Barry K.W."/>
            <person name="Cichocki N."/>
            <person name="Veneault-Fourrey C."/>
            <person name="LaButti K."/>
            <person name="Lindquist E.A."/>
            <person name="Lipzen A."/>
            <person name="Lundell T."/>
            <person name="Morin E."/>
            <person name="Murat C."/>
            <person name="Riley R."/>
            <person name="Ohm R."/>
            <person name="Sun H."/>
            <person name="Tunlid A."/>
            <person name="Henrissat B."/>
            <person name="Grigoriev I.V."/>
            <person name="Hibbett D.S."/>
            <person name="Martin F."/>
        </authorList>
    </citation>
    <scope>NUCLEOTIDE SEQUENCE [LARGE SCALE GENOMIC DNA]</scope>
    <source>
        <strain evidence="4">MAFF 305830</strain>
    </source>
</reference>
<dbReference type="NCBIfam" id="TIGR02464">
    <property type="entry name" value="ribofla_fusion"/>
    <property type="match status" value="1"/>
</dbReference>
<organism evidence="3 4">
    <name type="scientific">Serendipita vermifera MAFF 305830</name>
    <dbReference type="NCBI Taxonomy" id="933852"/>
    <lineage>
        <taxon>Eukaryota</taxon>
        <taxon>Fungi</taxon>
        <taxon>Dikarya</taxon>
        <taxon>Basidiomycota</taxon>
        <taxon>Agaricomycotina</taxon>
        <taxon>Agaricomycetes</taxon>
        <taxon>Sebacinales</taxon>
        <taxon>Serendipitaceae</taxon>
        <taxon>Serendipita</taxon>
    </lineage>
</organism>
<feature type="compositionally biased region" description="Polar residues" evidence="1">
    <location>
        <begin position="36"/>
        <end position="45"/>
    </location>
</feature>
<dbReference type="Gene3D" id="1.10.357.40">
    <property type="entry name" value="YbiA-like"/>
    <property type="match status" value="1"/>
</dbReference>
<name>A0A0C3BD94_SERVB</name>
<sequence length="222" mass="25863">MSSMCCLTFWLPSKPKKQDQRQSRRSAPYTPPRNYHPNSSPGKTKTSTKRKIIYFYEKNKPHYSFTNFSSHPVRYRGRLYPTSEHLFQAMKFLDSRPDIAENIRNMPRPSDALDLAREYQAYVSPAWYEHNISNMDEVLRLKFTQHGTLKSELISTGSAELIEDSPTDAFWGNGANKKGRNELGKALMRLREALQDTENPMMRQVQSRPSEDRTRKPATTRR</sequence>
<accession>A0A0C3BD94</accession>
<reference evidence="3 4" key="1">
    <citation type="submission" date="2014-04" db="EMBL/GenBank/DDBJ databases">
        <authorList>
            <consortium name="DOE Joint Genome Institute"/>
            <person name="Kuo A."/>
            <person name="Zuccaro A."/>
            <person name="Kohler A."/>
            <person name="Nagy L.G."/>
            <person name="Floudas D."/>
            <person name="Copeland A."/>
            <person name="Barry K.W."/>
            <person name="Cichocki N."/>
            <person name="Veneault-Fourrey C."/>
            <person name="LaButti K."/>
            <person name="Lindquist E.A."/>
            <person name="Lipzen A."/>
            <person name="Lundell T."/>
            <person name="Morin E."/>
            <person name="Murat C."/>
            <person name="Sun H."/>
            <person name="Tunlid A."/>
            <person name="Henrissat B."/>
            <person name="Grigoriev I.V."/>
            <person name="Hibbett D.S."/>
            <person name="Martin F."/>
            <person name="Nordberg H.P."/>
            <person name="Cantor M.N."/>
            <person name="Hua S.X."/>
        </authorList>
    </citation>
    <scope>NUCLEOTIDE SEQUENCE [LARGE SCALE GENOMIC DNA]</scope>
    <source>
        <strain evidence="3 4">MAFF 305830</strain>
    </source>
</reference>
<dbReference type="SUPFAM" id="SSF143990">
    <property type="entry name" value="YbiA-like"/>
    <property type="match status" value="1"/>
</dbReference>
<dbReference type="EMBL" id="KN824288">
    <property type="protein sequence ID" value="KIM29421.1"/>
    <property type="molecule type" value="Genomic_DNA"/>
</dbReference>
<evidence type="ECO:0000313" key="4">
    <source>
        <dbReference type="Proteomes" id="UP000054097"/>
    </source>
</evidence>
<dbReference type="Proteomes" id="UP000054097">
    <property type="component" value="Unassembled WGS sequence"/>
</dbReference>
<dbReference type="Pfam" id="PF08719">
    <property type="entry name" value="NADAR"/>
    <property type="match status" value="1"/>
</dbReference>
<dbReference type="InterPro" id="IPR012816">
    <property type="entry name" value="NADAR"/>
</dbReference>
<proteinExistence type="predicted"/>
<dbReference type="InterPro" id="IPR037238">
    <property type="entry name" value="YbiA-like_sf"/>
</dbReference>
<keyword evidence="4" id="KW-1185">Reference proteome</keyword>
<dbReference type="HOGENOM" id="CLU_084247_3_0_1"/>